<organism evidence="1 2">
    <name type="scientific">Bauhinia variegata</name>
    <name type="common">Purple orchid tree</name>
    <name type="synonym">Phanera variegata</name>
    <dbReference type="NCBI Taxonomy" id="167791"/>
    <lineage>
        <taxon>Eukaryota</taxon>
        <taxon>Viridiplantae</taxon>
        <taxon>Streptophyta</taxon>
        <taxon>Embryophyta</taxon>
        <taxon>Tracheophyta</taxon>
        <taxon>Spermatophyta</taxon>
        <taxon>Magnoliopsida</taxon>
        <taxon>eudicotyledons</taxon>
        <taxon>Gunneridae</taxon>
        <taxon>Pentapetalae</taxon>
        <taxon>rosids</taxon>
        <taxon>fabids</taxon>
        <taxon>Fabales</taxon>
        <taxon>Fabaceae</taxon>
        <taxon>Cercidoideae</taxon>
        <taxon>Cercideae</taxon>
        <taxon>Bauhiniinae</taxon>
        <taxon>Bauhinia</taxon>
    </lineage>
</organism>
<sequence>MWKLKIAQGSNNLYLFSSRDFVGRQTWEFDADAKNPEELAEVEAARQNYHENRHKVRVSSDLLWRMQFLREKNFKQTIPQVKVDEEEEITHESATAALRRGILYHSSLQASDGHWPSETRGVMFVCPPLVFCLYITGHLNVIFSQEHQKEMKRFIYNHQNEDGGWGLHVDAKSCMLSSVFNYICLRILGEEADGNGGHFNACARARNWILHHGGATYIPAWGKFWLSILGVFDWTCSLPMTPEFWSLFPHFLPLHPAKIWCVSRKIFMPMSYLYGKRFVAPITPLILALRDELLTESYREIKWSKMRHQCAKEDRYCQHYFIQELVWDAIYLFTEPLLTCWPFNKLLRKKALQVTMNYIHYEDENSRYINLVSVDKIMSMLACWVEDPRGDYFKKHLARVPDYMWVGEDGMSMQAATSQIWDACFSIQALLATNLIEEMAPTLTKAHEFLKKCQMRENPSGDFKSMYRHNRKGAWTFGDQDQGWQVSDCTAESLKCCLLFSMLPKEKVGDKLETEWIYEAVNFLLTMQSKDGGVPAWEPVRGHPWLEWLNPMEFMEDMVTEHESVECTSSSIQALVLFRELHPEYRKVEINNFIRKGLQYIEYMQTADGSWFGNWGVCFIHATRFALAALAIVGRKYQNCVAMRKGVDFLLKTQNKDGGWGESYLSLSNKVYTPLEGNQSNLVQTAWALMALIHAGQAERDPTPLHRAAKLLINSQLENGDFPQQIAVGAFLKSGTLNYALQRNIFSIWALAEYRAKLSLPFAKI</sequence>
<protein>
    <submittedName>
        <fullName evidence="1">Uncharacterized protein</fullName>
    </submittedName>
</protein>
<accession>A0ACB9NCD5</accession>
<evidence type="ECO:0000313" key="1">
    <source>
        <dbReference type="EMBL" id="KAI4332360.1"/>
    </source>
</evidence>
<reference evidence="1 2" key="1">
    <citation type="journal article" date="2022" name="DNA Res.">
        <title>Chromosomal-level genome assembly of the orchid tree Bauhinia variegata (Leguminosae; Cercidoideae) supports the allotetraploid origin hypothesis of Bauhinia.</title>
        <authorList>
            <person name="Zhong Y."/>
            <person name="Chen Y."/>
            <person name="Zheng D."/>
            <person name="Pang J."/>
            <person name="Liu Y."/>
            <person name="Luo S."/>
            <person name="Meng S."/>
            <person name="Qian L."/>
            <person name="Wei D."/>
            <person name="Dai S."/>
            <person name="Zhou R."/>
        </authorList>
    </citation>
    <scope>NUCLEOTIDE SEQUENCE [LARGE SCALE GENOMIC DNA]</scope>
    <source>
        <strain evidence="1">BV-YZ2020</strain>
    </source>
</reference>
<dbReference type="EMBL" id="CM039432">
    <property type="protein sequence ID" value="KAI4332360.1"/>
    <property type="molecule type" value="Genomic_DNA"/>
</dbReference>
<comment type="caution">
    <text evidence="1">The sequence shown here is derived from an EMBL/GenBank/DDBJ whole genome shotgun (WGS) entry which is preliminary data.</text>
</comment>
<proteinExistence type="predicted"/>
<name>A0ACB9NCD5_BAUVA</name>
<dbReference type="Proteomes" id="UP000828941">
    <property type="component" value="Chromosome 7"/>
</dbReference>
<gene>
    <name evidence="1" type="ORF">L6164_017277</name>
</gene>
<keyword evidence="2" id="KW-1185">Reference proteome</keyword>
<evidence type="ECO:0000313" key="2">
    <source>
        <dbReference type="Proteomes" id="UP000828941"/>
    </source>
</evidence>